<keyword evidence="2" id="KW-1133">Transmembrane helix</keyword>
<name>C5CEY1_KOSOT</name>
<dbReference type="HOGENOM" id="CLU_1439371_0_0_0"/>
<evidence type="ECO:0000313" key="4">
    <source>
        <dbReference type="Proteomes" id="UP000002382"/>
    </source>
</evidence>
<dbReference type="RefSeq" id="WP_012745092.1">
    <property type="nucleotide sequence ID" value="NC_012785.1"/>
</dbReference>
<evidence type="ECO:0000313" key="3">
    <source>
        <dbReference type="EMBL" id="ACR79310.1"/>
    </source>
</evidence>
<evidence type="ECO:0000256" key="1">
    <source>
        <dbReference type="SAM" id="Coils"/>
    </source>
</evidence>
<dbReference type="Proteomes" id="UP000002382">
    <property type="component" value="Chromosome"/>
</dbReference>
<keyword evidence="1" id="KW-0175">Coiled coil</keyword>
<accession>C5CEY1</accession>
<keyword evidence="2" id="KW-0472">Membrane</keyword>
<proteinExistence type="predicted"/>
<keyword evidence="4" id="KW-1185">Reference proteome</keyword>
<gene>
    <name evidence="3" type="ordered locus">Kole_0591</name>
</gene>
<dbReference type="SUPFAM" id="SSF58100">
    <property type="entry name" value="Bacterial hemolysins"/>
    <property type="match status" value="1"/>
</dbReference>
<dbReference type="eggNOG" id="COG1196">
    <property type="taxonomic scope" value="Bacteria"/>
</dbReference>
<feature type="coiled-coil region" evidence="1">
    <location>
        <begin position="60"/>
        <end position="161"/>
    </location>
</feature>
<dbReference type="AlphaFoldDB" id="C5CEY1"/>
<dbReference type="KEGG" id="kol:Kole_0591"/>
<feature type="transmembrane region" description="Helical" evidence="2">
    <location>
        <begin position="166"/>
        <end position="185"/>
    </location>
</feature>
<dbReference type="EMBL" id="CP001634">
    <property type="protein sequence ID" value="ACR79310.1"/>
    <property type="molecule type" value="Genomic_DNA"/>
</dbReference>
<organism evidence="3 4">
    <name type="scientific">Kosmotoga olearia (strain ATCC BAA-1733 / DSM 21960 / TBF 19.5.1)</name>
    <dbReference type="NCBI Taxonomy" id="521045"/>
    <lineage>
        <taxon>Bacteria</taxon>
        <taxon>Thermotogati</taxon>
        <taxon>Thermotogota</taxon>
        <taxon>Thermotogae</taxon>
        <taxon>Kosmotogales</taxon>
        <taxon>Kosmotogaceae</taxon>
        <taxon>Kosmotoga</taxon>
    </lineage>
</organism>
<protein>
    <submittedName>
        <fullName evidence="3">Uncharacterized protein</fullName>
    </submittedName>
</protein>
<reference evidence="3 4" key="1">
    <citation type="submission" date="2009-06" db="EMBL/GenBank/DDBJ databases">
        <title>Complete sequence of Thermotogales bacterium TBF 19.5.1.</title>
        <authorList>
            <consortium name="US DOE Joint Genome Institute"/>
            <person name="Lucas S."/>
            <person name="Copeland A."/>
            <person name="Lapidus A."/>
            <person name="Glavina del Rio T."/>
            <person name="Tice H."/>
            <person name="Bruce D."/>
            <person name="Goodwin L."/>
            <person name="Pitluck S."/>
            <person name="Chertkov O."/>
            <person name="Brettin T."/>
            <person name="Detter J.C."/>
            <person name="Han C."/>
            <person name="Schmutz J."/>
            <person name="Larimer F."/>
            <person name="Land M."/>
            <person name="Hauser L."/>
            <person name="Kyrpides N."/>
            <person name="Ovchinnikova G."/>
            <person name="Noll K."/>
        </authorList>
    </citation>
    <scope>NUCLEOTIDE SEQUENCE [LARGE SCALE GENOMIC DNA]</scope>
    <source>
        <strain evidence="4">ATCC BAA-1733 / DSM 21960 / TBF 19.5.1</strain>
    </source>
</reference>
<reference evidence="3 4" key="2">
    <citation type="journal article" date="2011" name="J. Bacteriol.">
        <title>Genome Sequence of Kosmotoga olearia Strain TBF 19.5.1, a Thermophilic Bacterium with a Wide Growth Temperature Range, Isolated from the Troll B Oil Platform in the North Sea.</title>
        <authorList>
            <person name="Swithers K.S."/>
            <person name="Dipippo J.L."/>
            <person name="Bruce D.C."/>
            <person name="Detter C."/>
            <person name="Tapia R."/>
            <person name="Han S."/>
            <person name="Goodwin L.A."/>
            <person name="Han J."/>
            <person name="Woyke T."/>
            <person name="Pitluck S."/>
            <person name="Pennacchio L."/>
            <person name="Nolan M."/>
            <person name="Mikhailova N."/>
            <person name="Land M.L."/>
            <person name="Nesbo C.L."/>
            <person name="Gogarten J.P."/>
            <person name="Noll K.M."/>
        </authorList>
    </citation>
    <scope>NUCLEOTIDE SEQUENCE [LARGE SCALE GENOMIC DNA]</scope>
    <source>
        <strain evidence="4">ATCC BAA-1733 / DSM 21960 / TBF 19.5.1</strain>
    </source>
</reference>
<evidence type="ECO:0000256" key="2">
    <source>
        <dbReference type="SAM" id="Phobius"/>
    </source>
</evidence>
<keyword evidence="2" id="KW-0812">Transmembrane</keyword>
<dbReference type="Gene3D" id="1.20.1170.10">
    <property type="match status" value="1"/>
</dbReference>
<sequence>MLRNIFIVIFVILSSILLAEVSETTSATEVTVPSVEEEVATATVVGEEKAMTPEELLARKAALEEELNRINLQLMDLLTESVSAGMNLKENLEKLQTELQQLKTQLLGLSNNLSSFKGDQESFNKEVSTALTRIDALVSQVDQLNSSIDQLKESLQKIEQRVSTSFWLSIVAILVSVTIAVLIAFQII</sequence>